<feature type="non-terminal residue" evidence="1">
    <location>
        <position position="1"/>
    </location>
</feature>
<keyword evidence="2" id="KW-1185">Reference proteome</keyword>
<dbReference type="Proteomes" id="UP001519460">
    <property type="component" value="Unassembled WGS sequence"/>
</dbReference>
<protein>
    <submittedName>
        <fullName evidence="1">Uncharacterized protein</fullName>
    </submittedName>
</protein>
<evidence type="ECO:0000313" key="1">
    <source>
        <dbReference type="EMBL" id="KAK7479891.1"/>
    </source>
</evidence>
<comment type="caution">
    <text evidence="1">The sequence shown here is derived from an EMBL/GenBank/DDBJ whole genome shotgun (WGS) entry which is preliminary data.</text>
</comment>
<sequence length="84" mass="9209">VSSDSGGVGEPSLFQAVKVWVVHSPRPRGFLGVQNSCGSVNQATTVVAHRKIIIFRDPRMPRCANQCTFRAAEKVVKRQNLSTE</sequence>
<dbReference type="AlphaFoldDB" id="A0ABD0JYP8"/>
<organism evidence="1 2">
    <name type="scientific">Batillaria attramentaria</name>
    <dbReference type="NCBI Taxonomy" id="370345"/>
    <lineage>
        <taxon>Eukaryota</taxon>
        <taxon>Metazoa</taxon>
        <taxon>Spiralia</taxon>
        <taxon>Lophotrochozoa</taxon>
        <taxon>Mollusca</taxon>
        <taxon>Gastropoda</taxon>
        <taxon>Caenogastropoda</taxon>
        <taxon>Sorbeoconcha</taxon>
        <taxon>Cerithioidea</taxon>
        <taxon>Batillariidae</taxon>
        <taxon>Batillaria</taxon>
    </lineage>
</organism>
<accession>A0ABD0JYP8</accession>
<name>A0ABD0JYP8_9CAEN</name>
<evidence type="ECO:0000313" key="2">
    <source>
        <dbReference type="Proteomes" id="UP001519460"/>
    </source>
</evidence>
<reference evidence="1 2" key="1">
    <citation type="journal article" date="2023" name="Sci. Data">
        <title>Genome assembly of the Korean intertidal mud-creeper Batillaria attramentaria.</title>
        <authorList>
            <person name="Patra A.K."/>
            <person name="Ho P.T."/>
            <person name="Jun S."/>
            <person name="Lee S.J."/>
            <person name="Kim Y."/>
            <person name="Won Y.J."/>
        </authorList>
    </citation>
    <scope>NUCLEOTIDE SEQUENCE [LARGE SCALE GENOMIC DNA]</scope>
    <source>
        <strain evidence="1">Wonlab-2016</strain>
    </source>
</reference>
<dbReference type="EMBL" id="JACVVK020000293">
    <property type="protein sequence ID" value="KAK7479891.1"/>
    <property type="molecule type" value="Genomic_DNA"/>
</dbReference>
<proteinExistence type="predicted"/>
<feature type="non-terminal residue" evidence="1">
    <location>
        <position position="84"/>
    </location>
</feature>
<gene>
    <name evidence="1" type="ORF">BaRGS_00028881</name>
</gene>